<dbReference type="EMBL" id="JAKUCV010006249">
    <property type="protein sequence ID" value="KAJ4828131.1"/>
    <property type="molecule type" value="Genomic_DNA"/>
</dbReference>
<dbReference type="OrthoDB" id="541710at2759"/>
<gene>
    <name evidence="1" type="ORF">Tsubulata_022262</name>
</gene>
<evidence type="ECO:0000313" key="2">
    <source>
        <dbReference type="Proteomes" id="UP001141552"/>
    </source>
</evidence>
<keyword evidence="2" id="KW-1185">Reference proteome</keyword>
<evidence type="ECO:0000313" key="1">
    <source>
        <dbReference type="EMBL" id="KAJ4828131.1"/>
    </source>
</evidence>
<sequence>MKVQSSSETVLVGSDSWENSMAATHLTEGSHTFSASKLGIPATDQNRKVSISGIYSDIDISWWCPSTWDSARILGSIRFYQLFDVLHWGTRKKALCENIKSRLINTCIGCKWGHGIHDMVTSVICGNLPRKHHFSSVT</sequence>
<proteinExistence type="predicted"/>
<dbReference type="Proteomes" id="UP001141552">
    <property type="component" value="Unassembled WGS sequence"/>
</dbReference>
<accession>A0A9Q0FB72</accession>
<reference evidence="1" key="2">
    <citation type="journal article" date="2023" name="Plants (Basel)">
        <title>Annotation of the Turnera subulata (Passifloraceae) Draft Genome Reveals the S-Locus Evolved after the Divergence of Turneroideae from Passifloroideae in a Stepwise Manner.</title>
        <authorList>
            <person name="Henning P.M."/>
            <person name="Roalson E.H."/>
            <person name="Mir W."/>
            <person name="McCubbin A.G."/>
            <person name="Shore J.S."/>
        </authorList>
    </citation>
    <scope>NUCLEOTIDE SEQUENCE</scope>
    <source>
        <strain evidence="1">F60SS</strain>
    </source>
</reference>
<comment type="caution">
    <text evidence="1">The sequence shown here is derived from an EMBL/GenBank/DDBJ whole genome shotgun (WGS) entry which is preliminary data.</text>
</comment>
<organism evidence="1 2">
    <name type="scientific">Turnera subulata</name>
    <dbReference type="NCBI Taxonomy" id="218843"/>
    <lineage>
        <taxon>Eukaryota</taxon>
        <taxon>Viridiplantae</taxon>
        <taxon>Streptophyta</taxon>
        <taxon>Embryophyta</taxon>
        <taxon>Tracheophyta</taxon>
        <taxon>Spermatophyta</taxon>
        <taxon>Magnoliopsida</taxon>
        <taxon>eudicotyledons</taxon>
        <taxon>Gunneridae</taxon>
        <taxon>Pentapetalae</taxon>
        <taxon>rosids</taxon>
        <taxon>fabids</taxon>
        <taxon>Malpighiales</taxon>
        <taxon>Passifloraceae</taxon>
        <taxon>Turnera</taxon>
    </lineage>
</organism>
<reference evidence="1" key="1">
    <citation type="submission" date="2022-02" db="EMBL/GenBank/DDBJ databases">
        <authorList>
            <person name="Henning P.M."/>
            <person name="McCubbin A.G."/>
            <person name="Shore J.S."/>
        </authorList>
    </citation>
    <scope>NUCLEOTIDE SEQUENCE</scope>
    <source>
        <strain evidence="1">F60SS</strain>
        <tissue evidence="1">Leaves</tissue>
    </source>
</reference>
<name>A0A9Q0FB72_9ROSI</name>
<dbReference type="AlphaFoldDB" id="A0A9Q0FB72"/>
<protein>
    <submittedName>
        <fullName evidence="1">Uncharacterized protein</fullName>
    </submittedName>
</protein>